<protein>
    <submittedName>
        <fullName evidence="1">Uncharacterized protein</fullName>
    </submittedName>
</protein>
<dbReference type="EMBL" id="GAIX01014250">
    <property type="protein sequence ID" value="JAA78310.1"/>
    <property type="molecule type" value="Transcribed_RNA"/>
</dbReference>
<sequence length="79" mass="9443">MFTKIILKRFYSRNIIDISQRKNFCYDVHYPIIKDNKCYGSAELKKRSPTHNISSFIKSNLLRISQHVSKHYCTTEFII</sequence>
<reference evidence="1" key="2">
    <citation type="submission" date="2013-05" db="EMBL/GenBank/DDBJ databases">
        <authorList>
            <person name="Carter J.-M."/>
            <person name="Baker S.C."/>
            <person name="Pink R."/>
            <person name="Carter D.R.F."/>
            <person name="Collins A."/>
            <person name="Tomlin J."/>
            <person name="Gibbs M."/>
            <person name="Breuker C.J."/>
        </authorList>
    </citation>
    <scope>NUCLEOTIDE SEQUENCE</scope>
    <source>
        <tissue evidence="1">Ovary</tissue>
    </source>
</reference>
<reference evidence="1" key="1">
    <citation type="journal article" date="2013" name="BMC Genomics">
        <title>Unscrambling butterfly oogenesis.</title>
        <authorList>
            <person name="Carter J.M."/>
            <person name="Baker S.C."/>
            <person name="Pink R."/>
            <person name="Carter D.R."/>
            <person name="Collins A."/>
            <person name="Tomlin J."/>
            <person name="Gibbs M."/>
            <person name="Breuker C.J."/>
        </authorList>
    </citation>
    <scope>NUCLEOTIDE SEQUENCE</scope>
    <source>
        <tissue evidence="1">Ovary</tissue>
    </source>
</reference>
<name>S4NXB0_9NEOP</name>
<dbReference type="AlphaFoldDB" id="S4NXB0"/>
<evidence type="ECO:0000313" key="1">
    <source>
        <dbReference type="EMBL" id="JAA78310.1"/>
    </source>
</evidence>
<accession>S4NXB0</accession>
<organism evidence="1">
    <name type="scientific">Pararge aegeria</name>
    <name type="common">speckled wood butterfly</name>
    <dbReference type="NCBI Taxonomy" id="116150"/>
    <lineage>
        <taxon>Eukaryota</taxon>
        <taxon>Metazoa</taxon>
        <taxon>Ecdysozoa</taxon>
        <taxon>Arthropoda</taxon>
        <taxon>Hexapoda</taxon>
        <taxon>Insecta</taxon>
        <taxon>Pterygota</taxon>
        <taxon>Neoptera</taxon>
        <taxon>Endopterygota</taxon>
        <taxon>Lepidoptera</taxon>
        <taxon>Glossata</taxon>
        <taxon>Ditrysia</taxon>
        <taxon>Papilionoidea</taxon>
        <taxon>Nymphalidae</taxon>
        <taxon>Satyrinae</taxon>
        <taxon>Satyrini</taxon>
        <taxon>Parargina</taxon>
        <taxon>Pararge</taxon>
    </lineage>
</organism>
<proteinExistence type="predicted"/>